<dbReference type="STRING" id="29139.ENSVURP00010021317"/>
<dbReference type="Proteomes" id="UP000314987">
    <property type="component" value="Unassembled WGS sequence"/>
</dbReference>
<keyword evidence="5" id="KW-1185">Reference proteome</keyword>
<feature type="repeat" description="WD" evidence="3">
    <location>
        <begin position="268"/>
        <end position="310"/>
    </location>
</feature>
<dbReference type="SMART" id="SM00320">
    <property type="entry name" value="WD40"/>
    <property type="match status" value="4"/>
</dbReference>
<accession>A0A4X2LK47</accession>
<dbReference type="OMA" id="FTCELPQ"/>
<organism evidence="4 5">
    <name type="scientific">Vombatus ursinus</name>
    <name type="common">Common wombat</name>
    <dbReference type="NCBI Taxonomy" id="29139"/>
    <lineage>
        <taxon>Eukaryota</taxon>
        <taxon>Metazoa</taxon>
        <taxon>Chordata</taxon>
        <taxon>Craniata</taxon>
        <taxon>Vertebrata</taxon>
        <taxon>Euteleostomi</taxon>
        <taxon>Mammalia</taxon>
        <taxon>Metatheria</taxon>
        <taxon>Diprotodontia</taxon>
        <taxon>Vombatidae</taxon>
        <taxon>Vombatus</taxon>
    </lineage>
</organism>
<dbReference type="InterPro" id="IPR045159">
    <property type="entry name" value="DCAF7-like"/>
</dbReference>
<proteinExistence type="predicted"/>
<feature type="repeat" description="WD" evidence="3">
    <location>
        <begin position="179"/>
        <end position="213"/>
    </location>
</feature>
<evidence type="ECO:0000256" key="1">
    <source>
        <dbReference type="ARBA" id="ARBA00022574"/>
    </source>
</evidence>
<gene>
    <name evidence="4" type="primary">LOC114044017</name>
</gene>
<dbReference type="InterPro" id="IPR001680">
    <property type="entry name" value="WD40_rpt"/>
</dbReference>
<dbReference type="GeneTree" id="ENSGT00390000006939"/>
<dbReference type="Pfam" id="PF00400">
    <property type="entry name" value="WD40"/>
    <property type="match status" value="3"/>
</dbReference>
<reference evidence="5" key="1">
    <citation type="submission" date="2018-12" db="EMBL/GenBank/DDBJ databases">
        <authorList>
            <person name="Yazar S."/>
        </authorList>
    </citation>
    <scope>NUCLEOTIDE SEQUENCE [LARGE SCALE GENOMIC DNA]</scope>
</reference>
<sequence>MNLHSFLCKRKELKEIFRYEAPWTIYSMNWSVRADQPFRLALGSFIEEYGNKVQLVSLASDWVDAWGDFVCSYTLQHPYPATKIMWIPDPQGIHPDLLATSGDYLRVWLGAATLDLEPRLECLLNHNNTRFCSPLTSFDWNNSDPYILATSSSDTTCTIWALETRQVLGQVSGHRHMHLSSHNKEVYDIAFGEGRDVFASVGADGSLRLFDLRRLDRNTIVYQEPQRRPLLRLAWNKQDFNYVATLAMDSTEVAVLDLRMPRSPVARLNRHGACVNGLTWAPHSAGLICTASDDCQAFIWDIQQTSCAVEDPILTYTAKGEINNVQWSASQPDWIAICYKNFLELLRV</sequence>
<dbReference type="SUPFAM" id="SSF50978">
    <property type="entry name" value="WD40 repeat-like"/>
    <property type="match status" value="1"/>
</dbReference>
<evidence type="ECO:0000256" key="3">
    <source>
        <dbReference type="PROSITE-ProRule" id="PRU00221"/>
    </source>
</evidence>
<dbReference type="PROSITE" id="PS00678">
    <property type="entry name" value="WD_REPEATS_1"/>
    <property type="match status" value="1"/>
</dbReference>
<keyword evidence="1 3" id="KW-0853">WD repeat</keyword>
<protein>
    <submittedName>
        <fullName evidence="4">Uncharacterized protein</fullName>
    </submittedName>
</protein>
<dbReference type="InterPro" id="IPR019775">
    <property type="entry name" value="WD40_repeat_CS"/>
</dbReference>
<reference evidence="4" key="2">
    <citation type="submission" date="2025-08" db="UniProtKB">
        <authorList>
            <consortium name="Ensembl"/>
        </authorList>
    </citation>
    <scope>IDENTIFICATION</scope>
</reference>
<dbReference type="InterPro" id="IPR036322">
    <property type="entry name" value="WD40_repeat_dom_sf"/>
</dbReference>
<keyword evidence="2" id="KW-0677">Repeat</keyword>
<evidence type="ECO:0000313" key="5">
    <source>
        <dbReference type="Proteomes" id="UP000314987"/>
    </source>
</evidence>
<dbReference type="PROSITE" id="PS50294">
    <property type="entry name" value="WD_REPEATS_REGION"/>
    <property type="match status" value="1"/>
</dbReference>
<dbReference type="InterPro" id="IPR015943">
    <property type="entry name" value="WD40/YVTN_repeat-like_dom_sf"/>
</dbReference>
<dbReference type="PANTHER" id="PTHR19919">
    <property type="entry name" value="WD REPEAT CONTAINING PROTEIN"/>
    <property type="match status" value="1"/>
</dbReference>
<reference evidence="4" key="3">
    <citation type="submission" date="2025-09" db="UniProtKB">
        <authorList>
            <consortium name="Ensembl"/>
        </authorList>
    </citation>
    <scope>IDENTIFICATION</scope>
</reference>
<dbReference type="AlphaFoldDB" id="A0A4X2LK47"/>
<evidence type="ECO:0000313" key="4">
    <source>
        <dbReference type="Ensembl" id="ENSVURP00010021317.1"/>
    </source>
</evidence>
<name>A0A4X2LK47_VOMUR</name>
<dbReference type="PROSITE" id="PS50082">
    <property type="entry name" value="WD_REPEATS_2"/>
    <property type="match status" value="2"/>
</dbReference>
<dbReference type="Ensembl" id="ENSVURT00010024271.1">
    <property type="protein sequence ID" value="ENSVURP00010021317.1"/>
    <property type="gene ID" value="ENSVURG00010016307.1"/>
</dbReference>
<dbReference type="Gene3D" id="2.130.10.10">
    <property type="entry name" value="YVTN repeat-like/Quinoprotein amine dehydrogenase"/>
    <property type="match status" value="1"/>
</dbReference>
<evidence type="ECO:0000256" key="2">
    <source>
        <dbReference type="ARBA" id="ARBA00022737"/>
    </source>
</evidence>